<sequence>MGSCMSSHKEDQPRTAPNAPQAAPPKDSGTASEPDASPVAKKLPEYKVLLLGTGESGKSTILKQMKILHQHGYSQEERALYRPSIFKNVLDCAKTLATAMKTFEIEPQQQEVDLDFILDAQIDADPNIPLDSLLANKIKLMWTDPAMATVLDRRNEFYLMDSAAYFMDAIDRIAEPNYLPTTDDVLRARIKTTGIYESSFVTGDMILKMIDVGGQRSERKKWISSFENVTSVIFCVALSEYDQVLLEESNQNRMFESFVLFDSVINSQWFTRSSIILFLNKIDVFTEKLKRSPLEHYFPDYTGGDDPNRAAKYILWRFTRLNRSNASIYPHITQATDTNNFRVVFATVRETILQNALKDSGII</sequence>
<dbReference type="GO" id="GO:0001664">
    <property type="term" value="F:G protein-coupled receptor binding"/>
    <property type="evidence" value="ECO:0007669"/>
    <property type="project" value="InterPro"/>
</dbReference>
<keyword evidence="6" id="KW-0564">Palmitate</keyword>
<dbReference type="PANTHER" id="PTHR10218:SF369">
    <property type="entry name" value="GUANINE NUCLEOTIDE-BINDING PROTEIN ALPHA-2 SUBUNIT"/>
    <property type="match status" value="1"/>
</dbReference>
<keyword evidence="4 12" id="KW-0460">Magnesium</keyword>
<dbReference type="GO" id="GO:0005737">
    <property type="term" value="C:cytoplasm"/>
    <property type="evidence" value="ECO:0007669"/>
    <property type="project" value="EnsemblFungi"/>
</dbReference>
<dbReference type="InterPro" id="IPR002975">
    <property type="entry name" value="Fungi_Gprotein_alpha"/>
</dbReference>
<dbReference type="GO" id="GO:0031683">
    <property type="term" value="F:G-protein beta/gamma-subunit complex binding"/>
    <property type="evidence" value="ECO:0007669"/>
    <property type="project" value="InterPro"/>
</dbReference>
<dbReference type="CDD" id="cd00066">
    <property type="entry name" value="G-alpha"/>
    <property type="match status" value="1"/>
</dbReference>
<dbReference type="Pfam" id="PF00503">
    <property type="entry name" value="G-alpha"/>
    <property type="match status" value="1"/>
</dbReference>
<feature type="binding site" evidence="11">
    <location>
        <begin position="186"/>
        <end position="192"/>
    </location>
    <ligand>
        <name>GTP</name>
        <dbReference type="ChEBI" id="CHEBI:37565"/>
    </ligand>
</feature>
<evidence type="ECO:0000313" key="15">
    <source>
        <dbReference type="Proteomes" id="UP000095023"/>
    </source>
</evidence>
<keyword evidence="7" id="KW-0807">Transducer</keyword>
<dbReference type="PRINTS" id="PR00318">
    <property type="entry name" value="GPROTEINA"/>
</dbReference>
<dbReference type="GO" id="GO:0003924">
    <property type="term" value="F:GTPase activity"/>
    <property type="evidence" value="ECO:0007669"/>
    <property type="project" value="EnsemblFungi"/>
</dbReference>
<dbReference type="AlphaFoldDB" id="A0A1E4TJF5"/>
<dbReference type="GO" id="GO:0005834">
    <property type="term" value="C:heterotrimeric G-protein complex"/>
    <property type="evidence" value="ECO:0007669"/>
    <property type="project" value="EnsemblFungi"/>
</dbReference>
<feature type="binding site" evidence="11">
    <location>
        <position position="335"/>
    </location>
    <ligand>
        <name>GTP</name>
        <dbReference type="ChEBI" id="CHEBI:37565"/>
    </ligand>
</feature>
<proteinExistence type="predicted"/>
<keyword evidence="3 11" id="KW-0547">Nucleotide-binding</keyword>
<feature type="binding site" evidence="12">
    <location>
        <position position="192"/>
    </location>
    <ligand>
        <name>Mg(2+)</name>
        <dbReference type="ChEBI" id="CHEBI:18420"/>
    </ligand>
</feature>
<evidence type="ECO:0000256" key="4">
    <source>
        <dbReference type="ARBA" id="ARBA00022842"/>
    </source>
</evidence>
<feature type="binding site" evidence="11">
    <location>
        <begin position="55"/>
        <end position="60"/>
    </location>
    <ligand>
        <name>GTP</name>
        <dbReference type="ChEBI" id="CHEBI:37565"/>
    </ligand>
</feature>
<dbReference type="InterPro" id="IPR001019">
    <property type="entry name" value="Gprotein_alpha_su"/>
</dbReference>
<dbReference type="GO" id="GO:0030437">
    <property type="term" value="P:ascospore formation"/>
    <property type="evidence" value="ECO:0007669"/>
    <property type="project" value="EnsemblFungi"/>
</dbReference>
<evidence type="ECO:0000256" key="1">
    <source>
        <dbReference type="ARBA" id="ARBA00022707"/>
    </source>
</evidence>
<keyword evidence="2 12" id="KW-0479">Metal-binding</keyword>
<evidence type="ECO:0000256" key="11">
    <source>
        <dbReference type="PIRSR" id="PIRSR601019-1"/>
    </source>
</evidence>
<name>A0A1E4TJF5_9ASCO</name>
<dbReference type="InterPro" id="IPR011025">
    <property type="entry name" value="GproteinA_insert"/>
</dbReference>
<evidence type="ECO:0000256" key="5">
    <source>
        <dbReference type="ARBA" id="ARBA00023134"/>
    </source>
</evidence>
<evidence type="ECO:0000256" key="10">
    <source>
        <dbReference type="ARBA" id="ARBA00078467"/>
    </source>
</evidence>
<keyword evidence="1" id="KW-0519">Myristate</keyword>
<dbReference type="GO" id="GO:0010619">
    <property type="term" value="P:adenylate cyclase-activating glucose-activated G protein-coupled receptor signaling pathway"/>
    <property type="evidence" value="ECO:0007669"/>
    <property type="project" value="EnsemblFungi"/>
</dbReference>
<dbReference type="PANTHER" id="PTHR10218">
    <property type="entry name" value="GTP-BINDING PROTEIN ALPHA SUBUNIT"/>
    <property type="match status" value="1"/>
</dbReference>
<evidence type="ECO:0000256" key="7">
    <source>
        <dbReference type="ARBA" id="ARBA00023224"/>
    </source>
</evidence>
<dbReference type="SUPFAM" id="SSF47895">
    <property type="entry name" value="Transducin (alpha subunit), insertion domain"/>
    <property type="match status" value="1"/>
</dbReference>
<dbReference type="SMART" id="SM00275">
    <property type="entry name" value="G_alpha"/>
    <property type="match status" value="1"/>
</dbReference>
<evidence type="ECO:0000256" key="12">
    <source>
        <dbReference type="PIRSR" id="PIRSR601019-2"/>
    </source>
</evidence>
<dbReference type="FunFam" id="1.10.400.10:FF:000007">
    <property type="entry name" value="Guanine nucleotide-binding protein subunit alpha"/>
    <property type="match status" value="1"/>
</dbReference>
<evidence type="ECO:0000256" key="2">
    <source>
        <dbReference type="ARBA" id="ARBA00022723"/>
    </source>
</evidence>
<keyword evidence="5 11" id="KW-0342">GTP-binding</keyword>
<feature type="binding site" evidence="11">
    <location>
        <begin position="280"/>
        <end position="283"/>
    </location>
    <ligand>
        <name>GTP</name>
        <dbReference type="ChEBI" id="CHEBI:37565"/>
    </ligand>
</feature>
<feature type="region of interest" description="Disordered" evidence="13">
    <location>
        <begin position="1"/>
        <end position="39"/>
    </location>
</feature>
<dbReference type="OrthoDB" id="5817230at2759"/>
<gene>
    <name evidence="14" type="ORF">CANCADRAFT_42505</name>
</gene>
<evidence type="ECO:0000256" key="3">
    <source>
        <dbReference type="ARBA" id="ARBA00022741"/>
    </source>
</evidence>
<dbReference type="GO" id="GO:0010856">
    <property type="term" value="F:adenylate cyclase activator activity"/>
    <property type="evidence" value="ECO:0007669"/>
    <property type="project" value="EnsemblFungi"/>
</dbReference>
<dbReference type="SUPFAM" id="SSF52540">
    <property type="entry name" value="P-loop containing nucleoside triphosphate hydrolases"/>
    <property type="match status" value="1"/>
</dbReference>
<dbReference type="Proteomes" id="UP000095023">
    <property type="component" value="Unassembled WGS sequence"/>
</dbReference>
<dbReference type="GO" id="GO:0000122">
    <property type="term" value="P:negative regulation of transcription by RNA polymerase II"/>
    <property type="evidence" value="ECO:0007669"/>
    <property type="project" value="EnsemblFungi"/>
</dbReference>
<keyword evidence="15" id="KW-1185">Reference proteome</keyword>
<feature type="binding site" evidence="11">
    <location>
        <begin position="211"/>
        <end position="215"/>
    </location>
    <ligand>
        <name>GTP</name>
        <dbReference type="ChEBI" id="CHEBI:37565"/>
    </ligand>
</feature>
<dbReference type="FunFam" id="3.40.50.300:FF:000181">
    <property type="entry name" value="Guanine nucleotide-binding protein subunit alpha"/>
    <property type="match status" value="1"/>
</dbReference>
<reference evidence="15" key="1">
    <citation type="submission" date="2016-02" db="EMBL/GenBank/DDBJ databases">
        <title>Comparative genomics of biotechnologically important yeasts.</title>
        <authorList>
            <consortium name="DOE Joint Genome Institute"/>
            <person name="Riley R."/>
            <person name="Haridas S."/>
            <person name="Wolfe K.H."/>
            <person name="Lopes M.R."/>
            <person name="Hittinger C.T."/>
            <person name="Goker M."/>
            <person name="Salamov A."/>
            <person name="Wisecaver J."/>
            <person name="Long T.M."/>
            <person name="Aerts A.L."/>
            <person name="Barry K."/>
            <person name="Choi C."/>
            <person name="Clum A."/>
            <person name="Coughlan A.Y."/>
            <person name="Deshpande S."/>
            <person name="Douglass A.P."/>
            <person name="Hanson S.J."/>
            <person name="Klenk H.-P."/>
            <person name="Labutti K."/>
            <person name="Lapidus A."/>
            <person name="Lindquist E."/>
            <person name="Lipzen A."/>
            <person name="Meier-Kolthoff J.P."/>
            <person name="Ohm R.A."/>
            <person name="Otillar R.P."/>
            <person name="Pangilinan J."/>
            <person name="Peng Y."/>
            <person name="Rokas A."/>
            <person name="Rosa C.A."/>
            <person name="Scheuner C."/>
            <person name="Sibirny A.A."/>
            <person name="Slot J.C."/>
            <person name="Stielow J.B."/>
            <person name="Sun H."/>
            <person name="Kurtzman C.P."/>
            <person name="Blackwell M."/>
            <person name="Jeffries T.W."/>
            <person name="Grigoriev I.V."/>
        </authorList>
    </citation>
    <scope>NUCLEOTIDE SEQUENCE [LARGE SCALE GENOMIC DNA]</scope>
    <source>
        <strain evidence="15">NRRL Y-17796</strain>
    </source>
</reference>
<evidence type="ECO:0000256" key="9">
    <source>
        <dbReference type="ARBA" id="ARBA00074402"/>
    </source>
</evidence>
<dbReference type="GO" id="GO:0001403">
    <property type="term" value="P:invasive growth in response to glucose limitation"/>
    <property type="evidence" value="ECO:0007669"/>
    <property type="project" value="EnsemblFungi"/>
</dbReference>
<feature type="binding site" evidence="12">
    <location>
        <position position="59"/>
    </location>
    <ligand>
        <name>Mg(2+)</name>
        <dbReference type="ChEBI" id="CHEBI:18420"/>
    </ligand>
</feature>
<dbReference type="GO" id="GO:0010515">
    <property type="term" value="P:negative regulation of induction of conjugation with cellular fusion"/>
    <property type="evidence" value="ECO:0007669"/>
    <property type="project" value="EnsemblFungi"/>
</dbReference>
<protein>
    <recommendedName>
        <fullName evidence="9">Guanine nucleotide-binding protein alpha-2 subunit</fullName>
    </recommendedName>
    <alternativeName>
        <fullName evidence="10">GP2-alpha</fullName>
    </alternativeName>
</protein>
<dbReference type="EMBL" id="KV453841">
    <property type="protein sequence ID" value="ODV91873.1"/>
    <property type="molecule type" value="Genomic_DNA"/>
</dbReference>
<dbReference type="GO" id="GO:0005525">
    <property type="term" value="F:GTP binding"/>
    <property type="evidence" value="ECO:0007669"/>
    <property type="project" value="UniProtKB-KW"/>
</dbReference>
<keyword evidence="8" id="KW-0449">Lipoprotein</keyword>
<feature type="binding site" evidence="11">
    <location>
        <begin position="161"/>
        <end position="162"/>
    </location>
    <ligand>
        <name>GTP</name>
        <dbReference type="ChEBI" id="CHEBI:37565"/>
    </ligand>
</feature>
<accession>A0A1E4TJF5</accession>
<dbReference type="GO" id="GO:0007124">
    <property type="term" value="P:pseudohyphal growth"/>
    <property type="evidence" value="ECO:0007669"/>
    <property type="project" value="EnsemblFungi"/>
</dbReference>
<dbReference type="PRINTS" id="PR01241">
    <property type="entry name" value="GPROTEINAFNG"/>
</dbReference>
<evidence type="ECO:0000256" key="6">
    <source>
        <dbReference type="ARBA" id="ARBA00023139"/>
    </source>
</evidence>
<dbReference type="GO" id="GO:0046872">
    <property type="term" value="F:metal ion binding"/>
    <property type="evidence" value="ECO:0007669"/>
    <property type="project" value="UniProtKB-KW"/>
</dbReference>
<dbReference type="PROSITE" id="PS51882">
    <property type="entry name" value="G_ALPHA"/>
    <property type="match status" value="1"/>
</dbReference>
<organism evidence="14 15">
    <name type="scientific">Tortispora caseinolytica NRRL Y-17796</name>
    <dbReference type="NCBI Taxonomy" id="767744"/>
    <lineage>
        <taxon>Eukaryota</taxon>
        <taxon>Fungi</taxon>
        <taxon>Dikarya</taxon>
        <taxon>Ascomycota</taxon>
        <taxon>Saccharomycotina</taxon>
        <taxon>Trigonopsidomycetes</taxon>
        <taxon>Trigonopsidales</taxon>
        <taxon>Trigonopsidaceae</taxon>
        <taxon>Tortispora</taxon>
    </lineage>
</organism>
<dbReference type="Gene3D" id="3.40.50.300">
    <property type="entry name" value="P-loop containing nucleotide triphosphate hydrolases"/>
    <property type="match status" value="1"/>
</dbReference>
<dbReference type="Gene3D" id="1.10.400.10">
    <property type="entry name" value="GI Alpha 1, domain 2-like"/>
    <property type="match status" value="1"/>
</dbReference>
<evidence type="ECO:0000313" key="14">
    <source>
        <dbReference type="EMBL" id="ODV91873.1"/>
    </source>
</evidence>
<evidence type="ECO:0000256" key="8">
    <source>
        <dbReference type="ARBA" id="ARBA00023288"/>
    </source>
</evidence>
<dbReference type="InterPro" id="IPR027417">
    <property type="entry name" value="P-loop_NTPase"/>
</dbReference>
<evidence type="ECO:0000256" key="13">
    <source>
        <dbReference type="SAM" id="MobiDB-lite"/>
    </source>
</evidence>